<sequence>MSPTPQRIIGVSLGAALILALGVYGPATLLGPLPAAAVTAEPPAVEAGETARFALPEDGQSAVALVPDETGEPVVLAGAGDDEALPMGGAAKLVTVLVTQASQPLTAGDDGADIRIGAEDYRGYLNYDKEGSRVLPVSPGETWTQRDVVQAVLLASSNNHADTLVRWAFGNPAAYVEAANAWLDEHGFEHTRVDDATGLSGDNVGTATELARLTAMIMAVPALADMIDHAGERAGLGERTIPDVIAHMPDRVRALSRSYTDQAGLVFAFTDLADTGEDAVRIVGVLLRMPDYETLDPAVERILADVESAASPRRLVEAGTSYAKVTTPWGQRSELVASVGQETAAFGGGAQAPDIRIDDFATGRAGDRLGRITIDYEGGTATSPLELSDDLRDPGVFWRLGHPIIMVNALFGSIR</sequence>
<evidence type="ECO:0000259" key="1">
    <source>
        <dbReference type="Pfam" id="PF00768"/>
    </source>
</evidence>
<evidence type="ECO:0000313" key="3">
    <source>
        <dbReference type="Proteomes" id="UP000671914"/>
    </source>
</evidence>
<dbReference type="InterPro" id="IPR012338">
    <property type="entry name" value="Beta-lactam/transpept-like"/>
</dbReference>
<evidence type="ECO:0000313" key="2">
    <source>
        <dbReference type="EMBL" id="QTX04521.1"/>
    </source>
</evidence>
<dbReference type="Proteomes" id="UP000671914">
    <property type="component" value="Chromosome"/>
</dbReference>
<accession>A0A975IPZ7</accession>
<dbReference type="Pfam" id="PF00768">
    <property type="entry name" value="Peptidase_S11"/>
    <property type="match status" value="1"/>
</dbReference>
<proteinExistence type="predicted"/>
<keyword evidence="2" id="KW-0378">Hydrolase</keyword>
<dbReference type="InterPro" id="IPR001967">
    <property type="entry name" value="Peptidase_S11_N"/>
</dbReference>
<dbReference type="AlphaFoldDB" id="A0A975IPZ7"/>
<feature type="domain" description="Peptidase S11 D-alanyl-D-alanine carboxypeptidase A N-terminal" evidence="1">
    <location>
        <begin position="65"/>
        <end position="218"/>
    </location>
</feature>
<dbReference type="GO" id="GO:0009002">
    <property type="term" value="F:serine-type D-Ala-D-Ala carboxypeptidase activity"/>
    <property type="evidence" value="ECO:0007669"/>
    <property type="project" value="InterPro"/>
</dbReference>
<reference evidence="2" key="1">
    <citation type="submission" date="2021-03" db="EMBL/GenBank/DDBJ databases">
        <title>Agromyces archimandritus sp. nov., isolated from the cockroach Archimandrita tessellata.</title>
        <authorList>
            <person name="Guzman J."/>
            <person name="Ortuzar M."/>
            <person name="Poehlein A."/>
            <person name="Daniel R."/>
            <person name="Trujillo M."/>
            <person name="Vilcinskas A."/>
        </authorList>
    </citation>
    <scope>NUCLEOTIDE SEQUENCE</scope>
    <source>
        <strain evidence="2">G127AT</strain>
    </source>
</reference>
<organism evidence="2 3">
    <name type="scientific">Agromyces archimandritae</name>
    <dbReference type="NCBI Taxonomy" id="2781962"/>
    <lineage>
        <taxon>Bacteria</taxon>
        <taxon>Bacillati</taxon>
        <taxon>Actinomycetota</taxon>
        <taxon>Actinomycetes</taxon>
        <taxon>Micrococcales</taxon>
        <taxon>Microbacteriaceae</taxon>
        <taxon>Agromyces</taxon>
    </lineage>
</organism>
<name>A0A975IPZ7_9MICO</name>
<gene>
    <name evidence="2" type="ORF">G127AT_14845</name>
</gene>
<dbReference type="GO" id="GO:0006508">
    <property type="term" value="P:proteolysis"/>
    <property type="evidence" value="ECO:0007669"/>
    <property type="project" value="InterPro"/>
</dbReference>
<dbReference type="EMBL" id="CP071696">
    <property type="protein sequence ID" value="QTX04521.1"/>
    <property type="molecule type" value="Genomic_DNA"/>
</dbReference>
<dbReference type="RefSeq" id="WP_210898191.1">
    <property type="nucleotide sequence ID" value="NZ_CP071696.1"/>
</dbReference>
<dbReference type="SUPFAM" id="SSF56601">
    <property type="entry name" value="beta-lactamase/transpeptidase-like"/>
    <property type="match status" value="1"/>
</dbReference>
<dbReference type="KEGG" id="aarc:G127AT_14845"/>
<keyword evidence="3" id="KW-1185">Reference proteome</keyword>
<protein>
    <submittedName>
        <fullName evidence="2">Serine hydrolase</fullName>
    </submittedName>
</protein>
<dbReference type="Gene3D" id="3.40.710.10">
    <property type="entry name" value="DD-peptidase/beta-lactamase superfamily"/>
    <property type="match status" value="1"/>
</dbReference>